<comment type="caution">
    <text evidence="1">The sequence shown here is derived from an EMBL/GenBank/DDBJ whole genome shotgun (WGS) entry which is preliminary data.</text>
</comment>
<dbReference type="InterPro" id="IPR027417">
    <property type="entry name" value="P-loop_NTPase"/>
</dbReference>
<reference evidence="1" key="1">
    <citation type="submission" date="2021-02" db="EMBL/GenBank/DDBJ databases">
        <authorList>
            <person name="Nowell W R."/>
        </authorList>
    </citation>
    <scope>NUCLEOTIDE SEQUENCE</scope>
</reference>
<evidence type="ECO:0000313" key="2">
    <source>
        <dbReference type="Proteomes" id="UP000663864"/>
    </source>
</evidence>
<dbReference type="AlphaFoldDB" id="A0A815PWT6"/>
<gene>
    <name evidence="1" type="ORF">ZHD862_LOCUS35453</name>
</gene>
<dbReference type="Proteomes" id="UP000663864">
    <property type="component" value="Unassembled WGS sequence"/>
</dbReference>
<proteinExistence type="predicted"/>
<protein>
    <recommendedName>
        <fullName evidence="3">NACHT domain-containing protein</fullName>
    </recommendedName>
</protein>
<organism evidence="1 2">
    <name type="scientific">Rotaria sordida</name>
    <dbReference type="NCBI Taxonomy" id="392033"/>
    <lineage>
        <taxon>Eukaryota</taxon>
        <taxon>Metazoa</taxon>
        <taxon>Spiralia</taxon>
        <taxon>Gnathifera</taxon>
        <taxon>Rotifera</taxon>
        <taxon>Eurotatoria</taxon>
        <taxon>Bdelloidea</taxon>
        <taxon>Philodinida</taxon>
        <taxon>Philodinidae</taxon>
        <taxon>Rotaria</taxon>
    </lineage>
</organism>
<name>A0A815PWT6_9BILA</name>
<dbReference type="Gene3D" id="3.40.50.300">
    <property type="entry name" value="P-loop containing nucleotide triphosphate hydrolases"/>
    <property type="match status" value="1"/>
</dbReference>
<sequence>MGKSIVDDSSISSENILYALQNYITQDQTLIIFDGLDEIPVSDQHSKIINIIESFVNTYVQTSTNISAFDNVYLSKLFDDPSRSGDNQLIVTSRIVDYHDALLSGQFAHYTIRPMNTKHIKDFVDY</sequence>
<accession>A0A815PWT6</accession>
<dbReference type="EMBL" id="CAJNOT010005099">
    <property type="protein sequence ID" value="CAF1455435.1"/>
    <property type="molecule type" value="Genomic_DNA"/>
</dbReference>
<evidence type="ECO:0000313" key="1">
    <source>
        <dbReference type="EMBL" id="CAF1455435.1"/>
    </source>
</evidence>
<evidence type="ECO:0008006" key="3">
    <source>
        <dbReference type="Google" id="ProtNLM"/>
    </source>
</evidence>